<dbReference type="EMBL" id="CP000661">
    <property type="protein sequence ID" value="ABP69474.1"/>
    <property type="molecule type" value="Genomic_DNA"/>
</dbReference>
<keyword evidence="1" id="KW-0472">Membrane</keyword>
<keyword evidence="1" id="KW-1133">Transmembrane helix</keyword>
<accession>A4WQ10</accession>
<name>A4WQ10_CERS5</name>
<sequence length="249" mass="27829" precursor="true">MRRKRLGLLSGLSFRGFRASQEGPQFRPLRRFHQFSGTADMMTFQPVPVLAASVTLTLALLLGDLIFLDDLNLFFKEGHGVERLTVILFAAAILLWFVKQGLRRGLGGWHVPAALLLMAARELDFDKRLTDQGLLKLRTYTSPGGWEDKLVGALVLLLILVVLVRFLRRNLSDWLSRLARLEPGALWVFVGLALVTIAKTIDGLDRKLAPFGIDVPREIGLRAGRIEEVLELAFALCLIQAIAHLRRTA</sequence>
<gene>
    <name evidence="2" type="ordered locus">Rsph17025_0568</name>
</gene>
<evidence type="ECO:0008006" key="3">
    <source>
        <dbReference type="Google" id="ProtNLM"/>
    </source>
</evidence>
<evidence type="ECO:0000256" key="1">
    <source>
        <dbReference type="SAM" id="Phobius"/>
    </source>
</evidence>
<dbReference type="HOGENOM" id="CLU_1115104_0_0_5"/>
<dbReference type="STRING" id="349102.Rsph17025_0568"/>
<dbReference type="KEGG" id="rsq:Rsph17025_0568"/>
<reference evidence="2" key="1">
    <citation type="submission" date="2007-04" db="EMBL/GenBank/DDBJ databases">
        <title>Complete sequence of chromosome of Rhodobacter sphaeroides ATCC 17025.</title>
        <authorList>
            <consortium name="US DOE Joint Genome Institute"/>
            <person name="Copeland A."/>
            <person name="Lucas S."/>
            <person name="Lapidus A."/>
            <person name="Barry K."/>
            <person name="Detter J.C."/>
            <person name="Glavina del Rio T."/>
            <person name="Hammon N."/>
            <person name="Israni S."/>
            <person name="Dalin E."/>
            <person name="Tice H."/>
            <person name="Pitluck S."/>
            <person name="Chertkov O."/>
            <person name="Brettin T."/>
            <person name="Bruce D."/>
            <person name="Han C."/>
            <person name="Schmutz J."/>
            <person name="Larimer F."/>
            <person name="Land M."/>
            <person name="Hauser L."/>
            <person name="Kyrpides N."/>
            <person name="Kim E."/>
            <person name="Richardson P."/>
            <person name="Mackenzie C."/>
            <person name="Choudhary M."/>
            <person name="Donohue T.J."/>
            <person name="Kaplan S."/>
        </authorList>
    </citation>
    <scope>NUCLEOTIDE SEQUENCE [LARGE SCALE GENOMIC DNA]</scope>
    <source>
        <strain evidence="2">ATCC 17025</strain>
    </source>
</reference>
<proteinExistence type="predicted"/>
<dbReference type="eggNOG" id="ENOG5032YG1">
    <property type="taxonomic scope" value="Bacteria"/>
</dbReference>
<keyword evidence="1" id="KW-0812">Transmembrane</keyword>
<dbReference type="AlphaFoldDB" id="A4WQ10"/>
<feature type="transmembrane region" description="Helical" evidence="1">
    <location>
        <begin position="80"/>
        <end position="98"/>
    </location>
</feature>
<feature type="transmembrane region" description="Helical" evidence="1">
    <location>
        <begin position="150"/>
        <end position="167"/>
    </location>
</feature>
<evidence type="ECO:0000313" key="2">
    <source>
        <dbReference type="EMBL" id="ABP69474.1"/>
    </source>
</evidence>
<organism evidence="2">
    <name type="scientific">Cereibacter sphaeroides (strain ATCC 17025 / ATH 2.4.3)</name>
    <name type="common">Rhodobacter sphaeroides</name>
    <dbReference type="NCBI Taxonomy" id="349102"/>
    <lineage>
        <taxon>Bacteria</taxon>
        <taxon>Pseudomonadati</taxon>
        <taxon>Pseudomonadota</taxon>
        <taxon>Alphaproteobacteria</taxon>
        <taxon>Rhodobacterales</taxon>
        <taxon>Paracoccaceae</taxon>
        <taxon>Cereibacter</taxon>
    </lineage>
</organism>
<protein>
    <recommendedName>
        <fullName evidence="3">Transmembrane protein</fullName>
    </recommendedName>
</protein>
<feature type="transmembrane region" description="Helical" evidence="1">
    <location>
        <begin position="43"/>
        <end position="68"/>
    </location>
</feature>